<proteinExistence type="predicted"/>
<reference evidence="1" key="2">
    <citation type="submission" date="2021-01" db="EMBL/GenBank/DDBJ databases">
        <authorList>
            <person name="Schikora-Tamarit M.A."/>
        </authorList>
    </citation>
    <scope>NUCLEOTIDE SEQUENCE</scope>
    <source>
        <strain evidence="1">CBS2887</strain>
    </source>
</reference>
<comment type="caution">
    <text evidence="1">The sequence shown here is derived from an EMBL/GenBank/DDBJ whole genome shotgun (WGS) entry which is preliminary data.</text>
</comment>
<accession>A0A9P8TKT0</accession>
<gene>
    <name evidence="1" type="ORF">WICPIJ_006637</name>
</gene>
<protein>
    <submittedName>
        <fullName evidence="1">Uncharacterized protein</fullName>
    </submittedName>
</protein>
<evidence type="ECO:0000313" key="2">
    <source>
        <dbReference type="Proteomes" id="UP000774326"/>
    </source>
</evidence>
<dbReference type="EMBL" id="JAEUBG010003720">
    <property type="protein sequence ID" value="KAH3682399.1"/>
    <property type="molecule type" value="Genomic_DNA"/>
</dbReference>
<organism evidence="1 2">
    <name type="scientific">Wickerhamomyces pijperi</name>
    <name type="common">Yeast</name>
    <name type="synonym">Pichia pijperi</name>
    <dbReference type="NCBI Taxonomy" id="599730"/>
    <lineage>
        <taxon>Eukaryota</taxon>
        <taxon>Fungi</taxon>
        <taxon>Dikarya</taxon>
        <taxon>Ascomycota</taxon>
        <taxon>Saccharomycotina</taxon>
        <taxon>Saccharomycetes</taxon>
        <taxon>Phaffomycetales</taxon>
        <taxon>Wickerhamomycetaceae</taxon>
        <taxon>Wickerhamomyces</taxon>
    </lineage>
</organism>
<sequence>MMAPPTVSKELKPSMLDNSVLLAISKPPAMEVKLANSKSSKSSLETMAKEPPTVVKVGISIWDKEVLMKPKEALTACNLAKEAEEMSLKVMLLAHCN</sequence>
<evidence type="ECO:0000313" key="1">
    <source>
        <dbReference type="EMBL" id="KAH3682399.1"/>
    </source>
</evidence>
<dbReference type="AlphaFoldDB" id="A0A9P8TKT0"/>
<reference evidence="1" key="1">
    <citation type="journal article" date="2021" name="Open Biol.">
        <title>Shared evolutionary footprints suggest mitochondrial oxidative damage underlies multiple complex I losses in fungi.</title>
        <authorList>
            <person name="Schikora-Tamarit M.A."/>
            <person name="Marcet-Houben M."/>
            <person name="Nosek J."/>
            <person name="Gabaldon T."/>
        </authorList>
    </citation>
    <scope>NUCLEOTIDE SEQUENCE</scope>
    <source>
        <strain evidence="1">CBS2887</strain>
    </source>
</reference>
<keyword evidence="2" id="KW-1185">Reference proteome</keyword>
<name>A0A9P8TKT0_WICPI</name>
<dbReference type="Proteomes" id="UP000774326">
    <property type="component" value="Unassembled WGS sequence"/>
</dbReference>